<reference evidence="2 3" key="1">
    <citation type="submission" date="2016-04" db="EMBL/GenBank/DDBJ databases">
        <title>Genome sequence of Methanobrevibacter filiformis DSM 11501.</title>
        <authorList>
            <person name="Poehlein A."/>
            <person name="Seedorf H."/>
            <person name="Daniel R."/>
        </authorList>
    </citation>
    <scope>NUCLEOTIDE SEQUENCE [LARGE SCALE GENOMIC DNA]</scope>
    <source>
        <strain evidence="2 3">DSM 11501</strain>
    </source>
</reference>
<feature type="domain" description="Transglutaminase-like" evidence="1">
    <location>
        <begin position="479"/>
        <end position="536"/>
    </location>
</feature>
<name>A0A166FAQ3_9EURY</name>
<dbReference type="InterPro" id="IPR038765">
    <property type="entry name" value="Papain-like_cys_pep_sf"/>
</dbReference>
<gene>
    <name evidence="2" type="ORF">MBFIL_01340</name>
</gene>
<dbReference type="SUPFAM" id="SSF54001">
    <property type="entry name" value="Cysteine proteinases"/>
    <property type="match status" value="1"/>
</dbReference>
<dbReference type="Gene3D" id="3.10.620.30">
    <property type="match status" value="1"/>
</dbReference>
<dbReference type="InterPro" id="IPR002931">
    <property type="entry name" value="Transglutaminase-like"/>
</dbReference>
<organism evidence="2 3">
    <name type="scientific">Methanobrevibacter filiformis</name>
    <dbReference type="NCBI Taxonomy" id="55758"/>
    <lineage>
        <taxon>Archaea</taxon>
        <taxon>Methanobacteriati</taxon>
        <taxon>Methanobacteriota</taxon>
        <taxon>Methanomada group</taxon>
        <taxon>Methanobacteria</taxon>
        <taxon>Methanobacteriales</taxon>
        <taxon>Methanobacteriaceae</taxon>
        <taxon>Methanobrevibacter</taxon>
    </lineage>
</organism>
<dbReference type="PATRIC" id="fig|55758.3.peg.152"/>
<dbReference type="STRING" id="55758.MBFIL_01340"/>
<sequence>MPKLYIGTTSAKSIPMSSDWTYKQHAYNADILTFKSHISLKQGNDIRLTGNFRPFGGQVTDKNDNNGIYSYEVIDYTKLLFGKVNQSFTKKKGHQILKTILKSRNLRTGGVRKSTRIHKNLVFKNIQAIDVCHQLATLEKDNYQFYVNHNGIGVFKKSKQSYNGFVFKKGTYSNSSIHETTSNIITGVKVYGNEESKTLLYSYQNKKLSAQFGVITELIMDDKINTKAKAKIAAKKLFKTKGRATLEGTIKIPNIPDYKDIRADQYCVFQDTHGKYHSFWIEEIITTSASHQLKLMSSKTLAPDNWTYTPPSPKTGKKECNTNSNNSKAVTPPKKVVGSCGKCGYTPMAKNSFVNYCPLCGKKGKLKFNYGHTGKTKYKYINQGKDYAQFTCDNNNGGCGADYCSKCGKEKLNSSKTYLKKAGENSANSCKATGNYNTNTIKGMAKTLYDQGGAKAIFNYVDGFKWKYELGDQQSDEQVFKRKVANCYDQSQLLVTMLKAVNVPARLSNGTSCGIYPHNNVIAKVNGRTIVMDPTCSHPGNARRGAWVQRIRRYA</sequence>
<dbReference type="EMBL" id="LWMT01000016">
    <property type="protein sequence ID" value="KZX17476.1"/>
    <property type="molecule type" value="Genomic_DNA"/>
</dbReference>
<evidence type="ECO:0000313" key="3">
    <source>
        <dbReference type="Proteomes" id="UP000077066"/>
    </source>
</evidence>
<dbReference type="Pfam" id="PF01841">
    <property type="entry name" value="Transglut_core"/>
    <property type="match status" value="1"/>
</dbReference>
<dbReference type="SMART" id="SM00460">
    <property type="entry name" value="TGc"/>
    <property type="match status" value="1"/>
</dbReference>
<dbReference type="Proteomes" id="UP000077066">
    <property type="component" value="Unassembled WGS sequence"/>
</dbReference>
<dbReference type="Pfam" id="PF24032">
    <property type="entry name" value="YQBQ"/>
    <property type="match status" value="1"/>
</dbReference>
<evidence type="ECO:0000313" key="2">
    <source>
        <dbReference type="EMBL" id="KZX17476.1"/>
    </source>
</evidence>
<accession>A0A166FAQ3</accession>
<dbReference type="OrthoDB" id="78388at2157"/>
<comment type="caution">
    <text evidence="2">The sequence shown here is derived from an EMBL/GenBank/DDBJ whole genome shotgun (WGS) entry which is preliminary data.</text>
</comment>
<protein>
    <submittedName>
        <fullName evidence="2">Transglutaminase-like superfamily protein</fullName>
    </submittedName>
</protein>
<evidence type="ECO:0000259" key="1">
    <source>
        <dbReference type="SMART" id="SM00460"/>
    </source>
</evidence>
<proteinExistence type="predicted"/>
<keyword evidence="3" id="KW-1185">Reference proteome</keyword>
<dbReference type="InterPro" id="IPR056937">
    <property type="entry name" value="YqbQ/XkdQ"/>
</dbReference>
<dbReference type="RefSeq" id="WP_066970481.1">
    <property type="nucleotide sequence ID" value="NZ_LWMT01000016.1"/>
</dbReference>
<dbReference type="AlphaFoldDB" id="A0A166FAQ3"/>